<keyword evidence="3 9" id="KW-0813">Transport</keyword>
<dbReference type="PRINTS" id="PR01490">
    <property type="entry name" value="RTXTOXIND"/>
</dbReference>
<accession>A0A1S7LFK1</accession>
<dbReference type="Pfam" id="PF26002">
    <property type="entry name" value="Beta-barrel_AprE"/>
    <property type="match status" value="1"/>
</dbReference>
<dbReference type="EMBL" id="LO017727">
    <property type="protein sequence ID" value="CRH05752.1"/>
    <property type="molecule type" value="Genomic_DNA"/>
</dbReference>
<evidence type="ECO:0000256" key="5">
    <source>
        <dbReference type="ARBA" id="ARBA00022519"/>
    </source>
</evidence>
<dbReference type="InterPro" id="IPR010129">
    <property type="entry name" value="T1SS_HlyD"/>
</dbReference>
<feature type="domain" description="AprE-like long alpha-helical hairpin" evidence="11">
    <location>
        <begin position="98"/>
        <end position="281"/>
    </location>
</feature>
<evidence type="ECO:0000256" key="10">
    <source>
        <dbReference type="SAM" id="Coils"/>
    </source>
</evidence>
<evidence type="ECO:0000259" key="12">
    <source>
        <dbReference type="Pfam" id="PF26002"/>
    </source>
</evidence>
<gene>
    <name evidence="13" type="ORF">MAGMO_1564</name>
</gene>
<feature type="transmembrane region" description="Helical" evidence="9">
    <location>
        <begin position="21"/>
        <end position="39"/>
    </location>
</feature>
<dbReference type="InterPro" id="IPR058781">
    <property type="entry name" value="HH_AprE-like"/>
</dbReference>
<dbReference type="Gene3D" id="2.40.30.170">
    <property type="match status" value="1"/>
</dbReference>
<dbReference type="NCBIfam" id="TIGR01843">
    <property type="entry name" value="type_I_hlyD"/>
    <property type="match status" value="1"/>
</dbReference>
<evidence type="ECO:0000256" key="4">
    <source>
        <dbReference type="ARBA" id="ARBA00022475"/>
    </source>
</evidence>
<dbReference type="PANTHER" id="PTHR30386">
    <property type="entry name" value="MEMBRANE FUSION SUBUNIT OF EMRAB-TOLC MULTIDRUG EFFLUX PUMP"/>
    <property type="match status" value="1"/>
</dbReference>
<reference evidence="13" key="1">
    <citation type="submission" date="2015-04" db="EMBL/GenBank/DDBJ databases">
        <authorList>
            <person name="Syromyatnikov M.Y."/>
            <person name="Popov V.N."/>
        </authorList>
    </citation>
    <scope>NUCLEOTIDE SEQUENCE</scope>
    <source>
        <strain evidence="13">MO-1</strain>
    </source>
</reference>
<dbReference type="GO" id="GO:0015031">
    <property type="term" value="P:protein transport"/>
    <property type="evidence" value="ECO:0007669"/>
    <property type="project" value="InterPro"/>
</dbReference>
<comment type="similarity">
    <text evidence="2 9">Belongs to the membrane fusion protein (MFP) (TC 8.A.1) family.</text>
</comment>
<dbReference type="PROSITE" id="PS51257">
    <property type="entry name" value="PROKAR_LIPOPROTEIN"/>
    <property type="match status" value="1"/>
</dbReference>
<evidence type="ECO:0000256" key="7">
    <source>
        <dbReference type="ARBA" id="ARBA00022989"/>
    </source>
</evidence>
<comment type="subcellular location">
    <subcellularLocation>
        <location evidence="1 9">Cell inner membrane</location>
        <topology evidence="1 9">Single-pass membrane protein</topology>
    </subcellularLocation>
</comment>
<organism evidence="13">
    <name type="scientific">Magnetococcus massalia (strain MO-1)</name>
    <dbReference type="NCBI Taxonomy" id="451514"/>
    <lineage>
        <taxon>Bacteria</taxon>
        <taxon>Pseudomonadati</taxon>
        <taxon>Pseudomonadota</taxon>
        <taxon>Magnetococcia</taxon>
        <taxon>Magnetococcales</taxon>
        <taxon>Magnetococcaceae</taxon>
        <taxon>Magnetococcus</taxon>
    </lineage>
</organism>
<keyword evidence="6 9" id="KW-0812">Transmembrane</keyword>
<keyword evidence="8 9" id="KW-0472">Membrane</keyword>
<protein>
    <recommendedName>
        <fullName evidence="9">Membrane fusion protein (MFP) family protein</fullName>
    </recommendedName>
</protein>
<sequence>MSSRAADKQELLEPQGRQAGLWLFMLACIALVGGFLYWAQWGTLDVVSDAPGEVVPAGQVKRLQHLEGGIVANLLVQEGMLVEEGQPLIELATVDSEGELAELEIRLSALDVRIHRLRAELAGEKRFVIPKALQRPEVKEAVVESQALFNVRRKRLESQLQVQQDLISQRAHETAEIQARVGWNRSMLKHLEEQLAISRKLLKKNLSNRMTHADLLKEEAQSKGMISESQARLKRVRAAEAESRAQLVTIVTAFHEEARQALDDAIRTRQELSQRKAKLEDSLARRVMRAPVRGIVKTLNLFSKGEVVKPGATVLELVPTGEQLIIEAKLPVQEVGFISVGQRAIIQLPSADLSRFGKLYGTVAGVSPDAMVTQEGHAFYRVRITPEATRFSNQSNHYDLRPGVQVMVSILTGRRTVLDYLLTPLMGGMDRAFRER</sequence>
<evidence type="ECO:0000256" key="2">
    <source>
        <dbReference type="ARBA" id="ARBA00009477"/>
    </source>
</evidence>
<dbReference type="PANTHER" id="PTHR30386:SF26">
    <property type="entry name" value="TRANSPORT PROTEIN COMB"/>
    <property type="match status" value="1"/>
</dbReference>
<evidence type="ECO:0000256" key="6">
    <source>
        <dbReference type="ARBA" id="ARBA00022692"/>
    </source>
</evidence>
<keyword evidence="7 9" id="KW-1133">Transmembrane helix</keyword>
<proteinExistence type="inferred from homology"/>
<name>A0A1S7LFK1_MAGMO</name>
<dbReference type="InterPro" id="IPR050739">
    <property type="entry name" value="MFP"/>
</dbReference>
<feature type="domain" description="AprE-like beta-barrel" evidence="12">
    <location>
        <begin position="324"/>
        <end position="413"/>
    </location>
</feature>
<keyword evidence="10" id="KW-0175">Coiled coil</keyword>
<dbReference type="GO" id="GO:0005886">
    <property type="term" value="C:plasma membrane"/>
    <property type="evidence" value="ECO:0007669"/>
    <property type="project" value="UniProtKB-SubCell"/>
</dbReference>
<evidence type="ECO:0000256" key="3">
    <source>
        <dbReference type="ARBA" id="ARBA00022448"/>
    </source>
</evidence>
<dbReference type="AlphaFoldDB" id="A0A1S7LFK1"/>
<evidence type="ECO:0000256" key="8">
    <source>
        <dbReference type="ARBA" id="ARBA00023136"/>
    </source>
</evidence>
<keyword evidence="5 9" id="KW-0997">Cell inner membrane</keyword>
<keyword evidence="4 9" id="KW-1003">Cell membrane</keyword>
<feature type="coiled-coil region" evidence="10">
    <location>
        <begin position="255"/>
        <end position="282"/>
    </location>
</feature>
<dbReference type="Pfam" id="PF25994">
    <property type="entry name" value="HH_AprE"/>
    <property type="match status" value="1"/>
</dbReference>
<evidence type="ECO:0000259" key="11">
    <source>
        <dbReference type="Pfam" id="PF25994"/>
    </source>
</evidence>
<dbReference type="InterPro" id="IPR058982">
    <property type="entry name" value="Beta-barrel_AprE"/>
</dbReference>
<evidence type="ECO:0000256" key="1">
    <source>
        <dbReference type="ARBA" id="ARBA00004377"/>
    </source>
</evidence>
<evidence type="ECO:0000256" key="9">
    <source>
        <dbReference type="RuleBase" id="RU365093"/>
    </source>
</evidence>
<evidence type="ECO:0000313" key="13">
    <source>
        <dbReference type="EMBL" id="CRH05752.1"/>
    </source>
</evidence>